<evidence type="ECO:0000256" key="1">
    <source>
        <dbReference type="SAM" id="MobiDB-lite"/>
    </source>
</evidence>
<dbReference type="HOGENOM" id="CLU_164353_0_0_1"/>
<dbReference type="Proteomes" id="UP000265566">
    <property type="component" value="Chromosome 2"/>
</dbReference>
<proteinExistence type="predicted"/>
<reference evidence="2 5" key="2">
    <citation type="journal article" date="2014" name="BMC Genomics">
        <title>An improved genome release (version Mt4.0) for the model legume Medicago truncatula.</title>
        <authorList>
            <person name="Tang H."/>
            <person name="Krishnakumar V."/>
            <person name="Bidwell S."/>
            <person name="Rosen B."/>
            <person name="Chan A."/>
            <person name="Zhou S."/>
            <person name="Gentzbittel L."/>
            <person name="Childs K.L."/>
            <person name="Yandell M."/>
            <person name="Gundlach H."/>
            <person name="Mayer K.F."/>
            <person name="Schwartz D.C."/>
            <person name="Town C.D."/>
        </authorList>
    </citation>
    <scope>GENOME REANNOTATION</scope>
    <source>
        <strain evidence="2">A17</strain>
        <strain evidence="4 5">cv. Jemalong A17</strain>
    </source>
</reference>
<evidence type="ECO:0000313" key="3">
    <source>
        <dbReference type="EMBL" id="RHN75660.1"/>
    </source>
</evidence>
<keyword evidence="5" id="KW-1185">Reference proteome</keyword>
<sequence>MSSRSRAWTWSVATSVGVVEALKDQGICRWNSVIRSAQQHAKHNIRSLSHANNKVSSTKLRDDKSKQSEESLRTVMFLSCWGPN</sequence>
<dbReference type="EMBL" id="PSQE01000002">
    <property type="protein sequence ID" value="RHN75660.1"/>
    <property type="molecule type" value="Genomic_DNA"/>
</dbReference>
<dbReference type="KEGG" id="mtr:25487587"/>
<dbReference type="STRING" id="3880.A0A072VB82"/>
<dbReference type="EMBL" id="CM001218">
    <property type="protein sequence ID" value="KEH39052.1"/>
    <property type="molecule type" value="Genomic_DNA"/>
</dbReference>
<reference evidence="2 5" key="1">
    <citation type="journal article" date="2011" name="Nature">
        <title>The Medicago genome provides insight into the evolution of rhizobial symbioses.</title>
        <authorList>
            <person name="Young N.D."/>
            <person name="Debelle F."/>
            <person name="Oldroyd G.E."/>
            <person name="Geurts R."/>
            <person name="Cannon S.B."/>
            <person name="Udvardi M.K."/>
            <person name="Benedito V.A."/>
            <person name="Mayer K.F."/>
            <person name="Gouzy J."/>
            <person name="Schoof H."/>
            <person name="Van de Peer Y."/>
            <person name="Proost S."/>
            <person name="Cook D.R."/>
            <person name="Meyers B.C."/>
            <person name="Spannagl M."/>
            <person name="Cheung F."/>
            <person name="De Mita S."/>
            <person name="Krishnakumar V."/>
            <person name="Gundlach H."/>
            <person name="Zhou S."/>
            <person name="Mudge J."/>
            <person name="Bharti A.K."/>
            <person name="Murray J.D."/>
            <person name="Naoumkina M.A."/>
            <person name="Rosen B."/>
            <person name="Silverstein K.A."/>
            <person name="Tang H."/>
            <person name="Rombauts S."/>
            <person name="Zhao P.X."/>
            <person name="Zhou P."/>
            <person name="Barbe V."/>
            <person name="Bardou P."/>
            <person name="Bechner M."/>
            <person name="Bellec A."/>
            <person name="Berger A."/>
            <person name="Berges H."/>
            <person name="Bidwell S."/>
            <person name="Bisseling T."/>
            <person name="Choisne N."/>
            <person name="Couloux A."/>
            <person name="Denny R."/>
            <person name="Deshpande S."/>
            <person name="Dai X."/>
            <person name="Doyle J.J."/>
            <person name="Dudez A.M."/>
            <person name="Farmer A.D."/>
            <person name="Fouteau S."/>
            <person name="Franken C."/>
            <person name="Gibelin C."/>
            <person name="Gish J."/>
            <person name="Goldstein S."/>
            <person name="Gonzalez A.J."/>
            <person name="Green P.J."/>
            <person name="Hallab A."/>
            <person name="Hartog M."/>
            <person name="Hua A."/>
            <person name="Humphray S.J."/>
            <person name="Jeong D.H."/>
            <person name="Jing Y."/>
            <person name="Jocker A."/>
            <person name="Kenton S.M."/>
            <person name="Kim D.J."/>
            <person name="Klee K."/>
            <person name="Lai H."/>
            <person name="Lang C."/>
            <person name="Lin S."/>
            <person name="Macmil S.L."/>
            <person name="Magdelenat G."/>
            <person name="Matthews L."/>
            <person name="McCorrison J."/>
            <person name="Monaghan E.L."/>
            <person name="Mun J.H."/>
            <person name="Najar F.Z."/>
            <person name="Nicholson C."/>
            <person name="Noirot C."/>
            <person name="O'Bleness M."/>
            <person name="Paule C.R."/>
            <person name="Poulain J."/>
            <person name="Prion F."/>
            <person name="Qin B."/>
            <person name="Qu C."/>
            <person name="Retzel E.F."/>
            <person name="Riddle C."/>
            <person name="Sallet E."/>
            <person name="Samain S."/>
            <person name="Samson N."/>
            <person name="Sanders I."/>
            <person name="Saurat O."/>
            <person name="Scarpelli C."/>
            <person name="Schiex T."/>
            <person name="Segurens B."/>
            <person name="Severin A.J."/>
            <person name="Sherrier D.J."/>
            <person name="Shi R."/>
            <person name="Sims S."/>
            <person name="Singer S.R."/>
            <person name="Sinharoy S."/>
            <person name="Sterck L."/>
            <person name="Viollet A."/>
            <person name="Wang B.B."/>
            <person name="Wang K."/>
            <person name="Wang M."/>
            <person name="Wang X."/>
            <person name="Warfsmann J."/>
            <person name="Weissenbach J."/>
            <person name="White D.D."/>
            <person name="White J.D."/>
            <person name="Wiley G.B."/>
            <person name="Wincker P."/>
            <person name="Xing Y."/>
            <person name="Yang L."/>
            <person name="Yao Z."/>
            <person name="Ying F."/>
            <person name="Zhai J."/>
            <person name="Zhou L."/>
            <person name="Zuber A."/>
            <person name="Denarie J."/>
            <person name="Dixon R.A."/>
            <person name="May G.D."/>
            <person name="Schwartz D.C."/>
            <person name="Rogers J."/>
            <person name="Quetier F."/>
            <person name="Town C.D."/>
            <person name="Roe B.A."/>
        </authorList>
    </citation>
    <scope>NUCLEOTIDE SEQUENCE [LARGE SCALE GENOMIC DNA]</scope>
    <source>
        <strain evidence="2">A17</strain>
        <strain evidence="4 5">cv. Jemalong A17</strain>
    </source>
</reference>
<protein>
    <submittedName>
        <fullName evidence="2">Wound-responsive family protein</fullName>
    </submittedName>
</protein>
<dbReference type="EnsemblPlants" id="KEH39052">
    <property type="protein sequence ID" value="KEH39052"/>
    <property type="gene ID" value="MTR_2g089950"/>
</dbReference>
<evidence type="ECO:0000313" key="2">
    <source>
        <dbReference type="EMBL" id="KEH39052.1"/>
    </source>
</evidence>
<dbReference type="AlphaFoldDB" id="A0A072VB82"/>
<accession>A0A072VB82</accession>
<feature type="compositionally biased region" description="Polar residues" evidence="1">
    <location>
        <begin position="46"/>
        <end position="58"/>
    </location>
</feature>
<dbReference type="Gramene" id="rna11895">
    <property type="protein sequence ID" value="RHN75660.1"/>
    <property type="gene ID" value="gene11895"/>
</dbReference>
<dbReference type="OrthoDB" id="691528at2759"/>
<reference evidence="4" key="3">
    <citation type="submission" date="2015-04" db="UniProtKB">
        <authorList>
            <consortium name="EnsemblPlants"/>
        </authorList>
    </citation>
    <scope>IDENTIFICATION</scope>
    <source>
        <strain evidence="4">cv. Jemalong A17</strain>
    </source>
</reference>
<dbReference type="PANTHER" id="PTHR33090">
    <property type="entry name" value="DUF3774 DOMAIN PROTEIN-RELATED"/>
    <property type="match status" value="1"/>
</dbReference>
<feature type="compositionally biased region" description="Basic and acidic residues" evidence="1">
    <location>
        <begin position="59"/>
        <end position="68"/>
    </location>
</feature>
<feature type="region of interest" description="Disordered" evidence="1">
    <location>
        <begin position="44"/>
        <end position="68"/>
    </location>
</feature>
<gene>
    <name evidence="4" type="primary">25487587</name>
    <name evidence="2" type="ordered locus">MTR_2g089950</name>
    <name evidence="3" type="ORF">MtrunA17_Chr2g0323661</name>
</gene>
<dbReference type="Proteomes" id="UP000002051">
    <property type="component" value="Chromosome 2"/>
</dbReference>
<name>A0A072VB82_MEDTR</name>
<evidence type="ECO:0000313" key="4">
    <source>
        <dbReference type="EnsemblPlants" id="KEH39052"/>
    </source>
</evidence>
<reference evidence="3" key="4">
    <citation type="journal article" date="2018" name="Nat. Plants">
        <title>Whole-genome landscape of Medicago truncatula symbiotic genes.</title>
        <authorList>
            <person name="Pecrix Y."/>
            <person name="Gamas P."/>
            <person name="Carrere S."/>
        </authorList>
    </citation>
    <scope>NUCLEOTIDE SEQUENCE</scope>
    <source>
        <tissue evidence="3">Leaves</tissue>
    </source>
</reference>
<dbReference type="InterPro" id="IPR022251">
    <property type="entry name" value="DUF3774_wound-induced"/>
</dbReference>
<dbReference type="Pfam" id="PF12609">
    <property type="entry name" value="DUF3774"/>
    <property type="match status" value="1"/>
</dbReference>
<organism evidence="2 5">
    <name type="scientific">Medicago truncatula</name>
    <name type="common">Barrel medic</name>
    <name type="synonym">Medicago tribuloides</name>
    <dbReference type="NCBI Taxonomy" id="3880"/>
    <lineage>
        <taxon>Eukaryota</taxon>
        <taxon>Viridiplantae</taxon>
        <taxon>Streptophyta</taxon>
        <taxon>Embryophyta</taxon>
        <taxon>Tracheophyta</taxon>
        <taxon>Spermatophyta</taxon>
        <taxon>Magnoliopsida</taxon>
        <taxon>eudicotyledons</taxon>
        <taxon>Gunneridae</taxon>
        <taxon>Pentapetalae</taxon>
        <taxon>rosids</taxon>
        <taxon>fabids</taxon>
        <taxon>Fabales</taxon>
        <taxon>Fabaceae</taxon>
        <taxon>Papilionoideae</taxon>
        <taxon>50 kb inversion clade</taxon>
        <taxon>NPAAA clade</taxon>
        <taxon>Hologalegina</taxon>
        <taxon>IRL clade</taxon>
        <taxon>Trifolieae</taxon>
        <taxon>Medicago</taxon>
    </lineage>
</organism>
<evidence type="ECO:0000313" key="5">
    <source>
        <dbReference type="Proteomes" id="UP000002051"/>
    </source>
</evidence>